<dbReference type="Proteomes" id="UP001501495">
    <property type="component" value="Unassembled WGS sequence"/>
</dbReference>
<evidence type="ECO:0000313" key="3">
    <source>
        <dbReference type="Proteomes" id="UP001501495"/>
    </source>
</evidence>
<proteinExistence type="predicted"/>
<evidence type="ECO:0000256" key="1">
    <source>
        <dbReference type="SAM" id="MobiDB-lite"/>
    </source>
</evidence>
<name>A0ABP7XXF9_9ACTN</name>
<protein>
    <submittedName>
        <fullName evidence="2">Uncharacterized protein</fullName>
    </submittedName>
</protein>
<organism evidence="2 3">
    <name type="scientific">Nocardioides fonticola</name>
    <dbReference type="NCBI Taxonomy" id="450363"/>
    <lineage>
        <taxon>Bacteria</taxon>
        <taxon>Bacillati</taxon>
        <taxon>Actinomycetota</taxon>
        <taxon>Actinomycetes</taxon>
        <taxon>Propionibacteriales</taxon>
        <taxon>Nocardioidaceae</taxon>
        <taxon>Nocardioides</taxon>
    </lineage>
</organism>
<reference evidence="3" key="1">
    <citation type="journal article" date="2019" name="Int. J. Syst. Evol. Microbiol.">
        <title>The Global Catalogue of Microorganisms (GCM) 10K type strain sequencing project: providing services to taxonomists for standard genome sequencing and annotation.</title>
        <authorList>
            <consortium name="The Broad Institute Genomics Platform"/>
            <consortium name="The Broad Institute Genome Sequencing Center for Infectious Disease"/>
            <person name="Wu L."/>
            <person name="Ma J."/>
        </authorList>
    </citation>
    <scope>NUCLEOTIDE SEQUENCE [LARGE SCALE GENOMIC DNA]</scope>
    <source>
        <strain evidence="3">JCM 16703</strain>
    </source>
</reference>
<feature type="compositionally biased region" description="Low complexity" evidence="1">
    <location>
        <begin position="98"/>
        <end position="130"/>
    </location>
</feature>
<keyword evidence="3" id="KW-1185">Reference proteome</keyword>
<gene>
    <name evidence="2" type="ORF">GCM10022215_37660</name>
</gene>
<sequence length="130" mass="13777">MRPRRLHRRDGVQGLREQPGTMAPAPRIGVDDEGQLVVGDEREPVLVGLDPEVIGVVAQPQPGGLVERRVAIDGLSRVRESADAAEQSAVGCGDGDQASWSRTRSDSASVSSERRASFSAAFSLAGSTKR</sequence>
<evidence type="ECO:0000313" key="2">
    <source>
        <dbReference type="EMBL" id="GAA4127284.1"/>
    </source>
</evidence>
<feature type="region of interest" description="Disordered" evidence="1">
    <location>
        <begin position="1"/>
        <end position="31"/>
    </location>
</feature>
<dbReference type="EMBL" id="BAAAZH010000030">
    <property type="protein sequence ID" value="GAA4127284.1"/>
    <property type="molecule type" value="Genomic_DNA"/>
</dbReference>
<comment type="caution">
    <text evidence="2">The sequence shown here is derived from an EMBL/GenBank/DDBJ whole genome shotgun (WGS) entry which is preliminary data.</text>
</comment>
<accession>A0ABP7XXF9</accession>
<feature type="region of interest" description="Disordered" evidence="1">
    <location>
        <begin position="82"/>
        <end position="130"/>
    </location>
</feature>